<dbReference type="Pfam" id="PF12796">
    <property type="entry name" value="Ank_2"/>
    <property type="match status" value="2"/>
</dbReference>
<dbReference type="InterPro" id="IPR052801">
    <property type="entry name" value="Ankyrin-EF-hand"/>
</dbReference>
<feature type="repeat" description="ANK" evidence="1">
    <location>
        <begin position="217"/>
        <end position="249"/>
    </location>
</feature>
<dbReference type="InterPro" id="IPR002110">
    <property type="entry name" value="Ankyrin_rpt"/>
</dbReference>
<dbReference type="Proteomes" id="UP001295444">
    <property type="component" value="Chromosome 06"/>
</dbReference>
<dbReference type="SUPFAM" id="SSF47473">
    <property type="entry name" value="EF-hand"/>
    <property type="match status" value="1"/>
</dbReference>
<dbReference type="InterPro" id="IPR011992">
    <property type="entry name" value="EF-hand-dom_pair"/>
</dbReference>
<proteinExistence type="predicted"/>
<keyword evidence="3" id="KW-1185">Reference proteome</keyword>
<feature type="repeat" description="ANK" evidence="1">
    <location>
        <begin position="184"/>
        <end position="216"/>
    </location>
</feature>
<gene>
    <name evidence="2" type="ORF">PECUL_23A040388</name>
</gene>
<protein>
    <submittedName>
        <fullName evidence="2">Ankyrin repeat and EF-hand domain-containing 1</fullName>
    </submittedName>
</protein>
<accession>A0AAD1WBX9</accession>
<keyword evidence="1" id="KW-0040">ANK repeat</keyword>
<dbReference type="Gene3D" id="1.25.40.20">
    <property type="entry name" value="Ankyrin repeat-containing domain"/>
    <property type="match status" value="2"/>
</dbReference>
<organism evidence="2 3">
    <name type="scientific">Pelobates cultripes</name>
    <name type="common">Western spadefoot toad</name>
    <dbReference type="NCBI Taxonomy" id="61616"/>
    <lineage>
        <taxon>Eukaryota</taxon>
        <taxon>Metazoa</taxon>
        <taxon>Chordata</taxon>
        <taxon>Craniata</taxon>
        <taxon>Vertebrata</taxon>
        <taxon>Euteleostomi</taxon>
        <taxon>Amphibia</taxon>
        <taxon>Batrachia</taxon>
        <taxon>Anura</taxon>
        <taxon>Pelobatoidea</taxon>
        <taxon>Pelobatidae</taxon>
        <taxon>Pelobates</taxon>
    </lineage>
</organism>
<dbReference type="SMART" id="SM00248">
    <property type="entry name" value="ANK"/>
    <property type="match status" value="7"/>
</dbReference>
<dbReference type="Gene3D" id="1.10.238.10">
    <property type="entry name" value="EF-hand"/>
    <property type="match status" value="1"/>
</dbReference>
<dbReference type="PANTHER" id="PTHR24127">
    <property type="entry name" value="ANKYRIN REPEAT AND EF-HAND DOMAIN-CONTAINING PROTEIN 1"/>
    <property type="match status" value="1"/>
</dbReference>
<dbReference type="PROSITE" id="PS50297">
    <property type="entry name" value="ANK_REP_REGION"/>
    <property type="match status" value="2"/>
</dbReference>
<name>A0AAD1WBX9_PELCU</name>
<dbReference type="AlphaFoldDB" id="A0AAD1WBX9"/>
<reference evidence="2" key="1">
    <citation type="submission" date="2022-03" db="EMBL/GenBank/DDBJ databases">
        <authorList>
            <person name="Alioto T."/>
            <person name="Alioto T."/>
            <person name="Gomez Garrido J."/>
        </authorList>
    </citation>
    <scope>NUCLEOTIDE SEQUENCE</scope>
</reference>
<feature type="repeat" description="ANK" evidence="1">
    <location>
        <begin position="250"/>
        <end position="282"/>
    </location>
</feature>
<dbReference type="SUPFAM" id="SSF48403">
    <property type="entry name" value="Ankyrin repeat"/>
    <property type="match status" value="2"/>
</dbReference>
<sequence>MAMATELLEFVQLYKALQFVRQKDAAQLEKLIKFGVPNLIQLREPCNGAGAMHLAVEDYCGIMCKPLLKFGVDPDTQDAKGYTPAMKAAQLGHDLPLEILAKAKADMTVINKEGKGILFYCIYPNNRHLRCFNIALDNGADVNNSSSEGIPVLLMACELAWGCKDMCLRLLDKGANPNAVHPATGLTALMEAARNGAVEVIRVILEKGGNVNMIDQKQRAAIHFAARGGYLEVLKLLSAYNADMSIFDKEENTALHHAAIGGFANCCKFLGQRGCNLNWKNRKFQTARDIAKKSGFKAAGKEMRKLMSRLEKYSKPGAKNPNPSWAITLHDWTFEHQKALRELFQKVARDDGNIDEENFTTILKMKKAPINEEQLETISKLHVKSKVNTINPEEFLQGSKYLEKEFLMAAYEPKKERKKKGKKAKKK</sequence>
<evidence type="ECO:0000256" key="1">
    <source>
        <dbReference type="PROSITE-ProRule" id="PRU00023"/>
    </source>
</evidence>
<dbReference type="EMBL" id="OW240917">
    <property type="protein sequence ID" value="CAH2301792.1"/>
    <property type="molecule type" value="Genomic_DNA"/>
</dbReference>
<dbReference type="PROSITE" id="PS50088">
    <property type="entry name" value="ANK_REPEAT"/>
    <property type="match status" value="3"/>
</dbReference>
<evidence type="ECO:0000313" key="2">
    <source>
        <dbReference type="EMBL" id="CAH2301792.1"/>
    </source>
</evidence>
<evidence type="ECO:0000313" key="3">
    <source>
        <dbReference type="Proteomes" id="UP001295444"/>
    </source>
</evidence>
<dbReference type="InterPro" id="IPR036770">
    <property type="entry name" value="Ankyrin_rpt-contain_sf"/>
</dbReference>
<dbReference type="PANTHER" id="PTHR24127:SF1">
    <property type="entry name" value="ANKYRIN REPEAT AND EF-HAND DOMAIN-CONTAINING PROTEIN 1"/>
    <property type="match status" value="1"/>
</dbReference>